<keyword evidence="2" id="KW-1185">Reference proteome</keyword>
<sequence length="84" mass="8836">MRGSGGLEPRRQLGELGADLVDRPLELEPLGGVGHPRLFGQVEVQLLLPGGAGVVVHLLPLRSDQQTSDLASPMQVCSILTLAC</sequence>
<organism evidence="1 2">
    <name type="scientific">Thiohalocapsa halophila</name>
    <dbReference type="NCBI Taxonomy" id="69359"/>
    <lineage>
        <taxon>Bacteria</taxon>
        <taxon>Pseudomonadati</taxon>
        <taxon>Pseudomonadota</taxon>
        <taxon>Gammaproteobacteria</taxon>
        <taxon>Chromatiales</taxon>
        <taxon>Chromatiaceae</taxon>
        <taxon>Thiohalocapsa</taxon>
    </lineage>
</organism>
<gene>
    <name evidence="1" type="ORF">CKO31_25940</name>
</gene>
<comment type="caution">
    <text evidence="1">The sequence shown here is derived from an EMBL/GenBank/DDBJ whole genome shotgun (WGS) entry which is preliminary data.</text>
</comment>
<name>A0ABS1CQW5_9GAMM</name>
<dbReference type="Proteomes" id="UP000748752">
    <property type="component" value="Unassembled WGS sequence"/>
</dbReference>
<protein>
    <submittedName>
        <fullName evidence="1">Uncharacterized protein</fullName>
    </submittedName>
</protein>
<dbReference type="RefSeq" id="WP_207148138.1">
    <property type="nucleotide sequence ID" value="NZ_NRRV01000276.1"/>
</dbReference>
<dbReference type="EMBL" id="NRRV01000276">
    <property type="protein sequence ID" value="MBK1634093.1"/>
    <property type="molecule type" value="Genomic_DNA"/>
</dbReference>
<proteinExistence type="predicted"/>
<accession>A0ABS1CQW5</accession>
<reference evidence="1 2" key="1">
    <citation type="journal article" date="2020" name="Microorganisms">
        <title>Osmotic Adaptation and Compatible Solute Biosynthesis of Phototrophic Bacteria as Revealed from Genome Analyses.</title>
        <authorList>
            <person name="Imhoff J.F."/>
            <person name="Rahn T."/>
            <person name="Kunzel S."/>
            <person name="Keller A."/>
            <person name="Neulinger S.C."/>
        </authorList>
    </citation>
    <scope>NUCLEOTIDE SEQUENCE [LARGE SCALE GENOMIC DNA]</scope>
    <source>
        <strain evidence="1 2">DSM 6210</strain>
    </source>
</reference>
<feature type="non-terminal residue" evidence="1">
    <location>
        <position position="84"/>
    </location>
</feature>
<evidence type="ECO:0000313" key="2">
    <source>
        <dbReference type="Proteomes" id="UP000748752"/>
    </source>
</evidence>
<evidence type="ECO:0000313" key="1">
    <source>
        <dbReference type="EMBL" id="MBK1634093.1"/>
    </source>
</evidence>